<evidence type="ECO:0000256" key="4">
    <source>
        <dbReference type="ARBA" id="ARBA00022723"/>
    </source>
</evidence>
<dbReference type="CDD" id="cd21175">
    <property type="entry name" value="LPMO_AA9"/>
    <property type="match status" value="1"/>
</dbReference>
<evidence type="ECO:0000256" key="2">
    <source>
        <dbReference type="ARBA" id="ARBA00004613"/>
    </source>
</evidence>
<comment type="cofactor">
    <cofactor evidence="1">
        <name>Cu(2+)</name>
        <dbReference type="ChEBI" id="CHEBI:29036"/>
    </cofactor>
</comment>
<name>A0A9N9L8E7_9HELO</name>
<evidence type="ECO:0000256" key="5">
    <source>
        <dbReference type="ARBA" id="ARBA00022729"/>
    </source>
</evidence>
<evidence type="ECO:0000256" key="8">
    <source>
        <dbReference type="ARBA" id="ARBA00023008"/>
    </source>
</evidence>
<dbReference type="Proteomes" id="UP000696280">
    <property type="component" value="Unassembled WGS sequence"/>
</dbReference>
<keyword evidence="9" id="KW-0503">Monooxygenase</keyword>
<evidence type="ECO:0000256" key="15">
    <source>
        <dbReference type="ARBA" id="ARBA00045077"/>
    </source>
</evidence>
<organism evidence="19 20">
    <name type="scientific">Hymenoscyphus fraxineus</name>
    <dbReference type="NCBI Taxonomy" id="746836"/>
    <lineage>
        <taxon>Eukaryota</taxon>
        <taxon>Fungi</taxon>
        <taxon>Dikarya</taxon>
        <taxon>Ascomycota</taxon>
        <taxon>Pezizomycotina</taxon>
        <taxon>Leotiomycetes</taxon>
        <taxon>Helotiales</taxon>
        <taxon>Helotiaceae</taxon>
        <taxon>Hymenoscyphus</taxon>
    </lineage>
</organism>
<keyword evidence="11" id="KW-0325">Glycoprotein</keyword>
<dbReference type="OrthoDB" id="3496539at2759"/>
<dbReference type="GO" id="GO:0030245">
    <property type="term" value="P:cellulose catabolic process"/>
    <property type="evidence" value="ECO:0007669"/>
    <property type="project" value="UniProtKB-KW"/>
</dbReference>
<evidence type="ECO:0000256" key="7">
    <source>
        <dbReference type="ARBA" id="ARBA00023002"/>
    </source>
</evidence>
<sequence length="223" mass="23215">MQILTLLLASASVAQAHYNFNALQYGGTTQTTWQQVRKRSDVDSHGPVQDVSLLDIRCGKNASANFAPGILSVAAGQTLGFSVDPEIQHPGPSMAYLAKVPAGKTAANWDGSGAVWFKVWEQGPSALNSNGGTWPATGLKTLSFAIPKATPSGDYLARIEHIGLHGAGSTNGAQFYLSCGQITVTGGGSGTPGPLVAFPGAYKATDPGILIQIYWPVVCRSTV</sequence>
<protein>
    <recommendedName>
        <fullName evidence="16">lytic cellulose monooxygenase (C4-dehydrogenating)</fullName>
        <ecNumber evidence="16">1.14.99.56</ecNumber>
    </recommendedName>
</protein>
<keyword evidence="7" id="KW-0560">Oxidoreductase</keyword>
<dbReference type="PANTHER" id="PTHR33353:SF10">
    <property type="entry name" value="ENDO-BETA-1,4-GLUCANASE D"/>
    <property type="match status" value="1"/>
</dbReference>
<dbReference type="AlphaFoldDB" id="A0A9N9L8E7"/>
<keyword evidence="20" id="KW-1185">Reference proteome</keyword>
<evidence type="ECO:0000313" key="19">
    <source>
        <dbReference type="EMBL" id="CAG8962335.1"/>
    </source>
</evidence>
<dbReference type="PANTHER" id="PTHR33353">
    <property type="entry name" value="PUTATIVE (AFU_ORTHOLOGUE AFUA_1G12560)-RELATED"/>
    <property type="match status" value="1"/>
</dbReference>
<evidence type="ECO:0000259" key="18">
    <source>
        <dbReference type="Pfam" id="PF03443"/>
    </source>
</evidence>
<evidence type="ECO:0000256" key="11">
    <source>
        <dbReference type="ARBA" id="ARBA00023180"/>
    </source>
</evidence>
<dbReference type="EMBL" id="CAJVRL010000127">
    <property type="protein sequence ID" value="CAG8962335.1"/>
    <property type="molecule type" value="Genomic_DNA"/>
</dbReference>
<keyword evidence="6" id="KW-0136">Cellulose degradation</keyword>
<feature type="signal peptide" evidence="17">
    <location>
        <begin position="1"/>
        <end position="16"/>
    </location>
</feature>
<keyword evidence="3" id="KW-0964">Secreted</keyword>
<dbReference type="GO" id="GO:0046872">
    <property type="term" value="F:metal ion binding"/>
    <property type="evidence" value="ECO:0007669"/>
    <property type="project" value="UniProtKB-KW"/>
</dbReference>
<reference evidence="19" key="1">
    <citation type="submission" date="2021-07" db="EMBL/GenBank/DDBJ databases">
        <authorList>
            <person name="Durling M."/>
        </authorList>
    </citation>
    <scope>NUCLEOTIDE SEQUENCE</scope>
</reference>
<keyword evidence="8" id="KW-0186">Copper</keyword>
<keyword evidence="10" id="KW-1015">Disulfide bond</keyword>
<comment type="caution">
    <text evidence="19">The sequence shown here is derived from an EMBL/GenBank/DDBJ whole genome shotgun (WGS) entry which is preliminary data.</text>
</comment>
<dbReference type="InterPro" id="IPR005103">
    <property type="entry name" value="AA9_LPMO"/>
</dbReference>
<feature type="chain" id="PRO_5040358944" description="lytic cellulose monooxygenase (C4-dehydrogenating)" evidence="17">
    <location>
        <begin position="17"/>
        <end position="223"/>
    </location>
</feature>
<comment type="subcellular location">
    <subcellularLocation>
        <location evidence="2">Secreted</location>
    </subcellularLocation>
</comment>
<keyword evidence="4" id="KW-0479">Metal-binding</keyword>
<evidence type="ECO:0000256" key="10">
    <source>
        <dbReference type="ARBA" id="ARBA00023157"/>
    </source>
</evidence>
<evidence type="ECO:0000256" key="16">
    <source>
        <dbReference type="ARBA" id="ARBA00047174"/>
    </source>
</evidence>
<dbReference type="GO" id="GO:0005576">
    <property type="term" value="C:extracellular region"/>
    <property type="evidence" value="ECO:0007669"/>
    <property type="project" value="UniProtKB-SubCell"/>
</dbReference>
<feature type="domain" description="Auxiliary Activity family 9 catalytic" evidence="18">
    <location>
        <begin position="17"/>
        <end position="214"/>
    </location>
</feature>
<evidence type="ECO:0000256" key="9">
    <source>
        <dbReference type="ARBA" id="ARBA00023033"/>
    </source>
</evidence>
<proteinExistence type="inferred from homology"/>
<keyword evidence="12" id="KW-0119">Carbohydrate metabolism</keyword>
<comment type="similarity">
    <text evidence="14">Belongs to the polysaccharide monooxygenase AA9 family.</text>
</comment>
<evidence type="ECO:0000313" key="20">
    <source>
        <dbReference type="Proteomes" id="UP000696280"/>
    </source>
</evidence>
<evidence type="ECO:0000256" key="12">
    <source>
        <dbReference type="ARBA" id="ARBA00023277"/>
    </source>
</evidence>
<dbReference type="Pfam" id="PF03443">
    <property type="entry name" value="AA9"/>
    <property type="match status" value="1"/>
</dbReference>
<evidence type="ECO:0000256" key="13">
    <source>
        <dbReference type="ARBA" id="ARBA00023326"/>
    </source>
</evidence>
<gene>
    <name evidence="19" type="ORF">HYFRA_00005391</name>
</gene>
<evidence type="ECO:0000256" key="1">
    <source>
        <dbReference type="ARBA" id="ARBA00001973"/>
    </source>
</evidence>
<keyword evidence="5 17" id="KW-0732">Signal</keyword>
<evidence type="ECO:0000256" key="6">
    <source>
        <dbReference type="ARBA" id="ARBA00023001"/>
    </source>
</evidence>
<evidence type="ECO:0000256" key="17">
    <source>
        <dbReference type="SAM" id="SignalP"/>
    </source>
</evidence>
<dbReference type="Gene3D" id="2.70.50.70">
    <property type="match status" value="1"/>
</dbReference>
<evidence type="ECO:0000256" key="14">
    <source>
        <dbReference type="ARBA" id="ARBA00044502"/>
    </source>
</evidence>
<dbReference type="GO" id="GO:0004497">
    <property type="term" value="F:monooxygenase activity"/>
    <property type="evidence" value="ECO:0007669"/>
    <property type="project" value="UniProtKB-KW"/>
</dbReference>
<dbReference type="EC" id="1.14.99.56" evidence="16"/>
<keyword evidence="13" id="KW-0624">Polysaccharide degradation</keyword>
<evidence type="ECO:0000256" key="3">
    <source>
        <dbReference type="ARBA" id="ARBA00022525"/>
    </source>
</evidence>
<dbReference type="InterPro" id="IPR049892">
    <property type="entry name" value="AA9"/>
</dbReference>
<comment type="catalytic activity">
    <reaction evidence="15">
        <text>[(1-&gt;4)-beta-D-glucosyl]n+m + reduced acceptor + O2 = 4-dehydro-beta-D-glucosyl-[(1-&gt;4)-beta-D-glucosyl]n-1 + [(1-&gt;4)-beta-D-glucosyl]m + acceptor + H2O.</text>
        <dbReference type="EC" id="1.14.99.56"/>
    </reaction>
</comment>
<accession>A0A9N9L8E7</accession>